<feature type="compositionally biased region" description="Acidic residues" evidence="6">
    <location>
        <begin position="69"/>
        <end position="78"/>
    </location>
</feature>
<feature type="region of interest" description="Disordered" evidence="6">
    <location>
        <begin position="1"/>
        <end position="87"/>
    </location>
</feature>
<keyword evidence="5" id="KW-0539">Nucleus</keyword>
<accession>A0A6A5TP23</accession>
<sequence>MTSIDDLFKSAPTKRKFENPTSADPTQAYKSAKLSSNSDVKRASHASIADEQDEEDDEEAGPALPPDLEGVEDGDDEEGRFFGGGIDEDAKDAMDYLDTQDGDEAIGEEKYDLAWLRKLALGFEKKVNKNSSLRAKYEDDATKFMESEGDLDEAIKGLSILSEHSEFYDEFAKTAAATKLVELLAHENTDIAIAAIEIISELTDEDVEAEQEQWDALVTALLEADLLGLLISNFGRFNEGDQADASGVYHSLSVIENLLSQPANTDIVGKEMKLLTWLLNRIQEQEKPTTQNKQYASEILSILTQSSRPNRKRVIEANGVELIMTQLAPYRREDPEKESEEEEYMENLFNCLTSLVDEPDGKAKFLEAEGVELCLLMVRDGKTSKSRSLKVLDHACGYAEFSPPADEPQTNGNSSKGKGKEAVPEPSNTAEPICDRLVEARGLKPLFSTFTKTKKHDPSTTEHILGLFASLLRSLPANSDSRFRVLAKFLEKEYEKIKKLVALRRDYATRVKAFDERLEERKRGLSDEEKEGIDLENTASRLDEGLYCLEKVDAVLAWLVAEDDGAKGAIVAALGERDEGLKDVRRTLQAQLDGVLEVEASEREMLETLIAFLQ</sequence>
<feature type="compositionally biased region" description="Polar residues" evidence="6">
    <location>
        <begin position="19"/>
        <end position="38"/>
    </location>
</feature>
<reference evidence="8" key="1">
    <citation type="journal article" date="2020" name="Stud. Mycol.">
        <title>101 Dothideomycetes genomes: a test case for predicting lifestyles and emergence of pathogens.</title>
        <authorList>
            <person name="Haridas S."/>
            <person name="Albert R."/>
            <person name="Binder M."/>
            <person name="Bloem J."/>
            <person name="Labutti K."/>
            <person name="Salamov A."/>
            <person name="Andreopoulos B."/>
            <person name="Baker S."/>
            <person name="Barry K."/>
            <person name="Bills G."/>
            <person name="Bluhm B."/>
            <person name="Cannon C."/>
            <person name="Castanera R."/>
            <person name="Culley D."/>
            <person name="Daum C."/>
            <person name="Ezra D."/>
            <person name="Gonzalez J."/>
            <person name="Henrissat B."/>
            <person name="Kuo A."/>
            <person name="Liang C."/>
            <person name="Lipzen A."/>
            <person name="Lutzoni F."/>
            <person name="Magnuson J."/>
            <person name="Mondo S."/>
            <person name="Nolan M."/>
            <person name="Ohm R."/>
            <person name="Pangilinan J."/>
            <person name="Park H.-J."/>
            <person name="Ramirez L."/>
            <person name="Alfaro M."/>
            <person name="Sun H."/>
            <person name="Tritt A."/>
            <person name="Yoshinaga Y."/>
            <person name="Zwiers L.-H."/>
            <person name="Turgeon B."/>
            <person name="Goodwin S."/>
            <person name="Spatafora J."/>
            <person name="Crous P."/>
            <person name="Grigoriev I."/>
        </authorList>
    </citation>
    <scope>NUCLEOTIDE SEQUENCE</scope>
    <source>
        <strain evidence="8">CBS 675.92</strain>
    </source>
</reference>
<evidence type="ECO:0000256" key="1">
    <source>
        <dbReference type="ARBA" id="ARBA00004123"/>
    </source>
</evidence>
<dbReference type="Gene3D" id="1.25.10.10">
    <property type="entry name" value="Leucine-rich Repeat Variant"/>
    <property type="match status" value="1"/>
</dbReference>
<proteinExistence type="predicted"/>
<organism evidence="8 9">
    <name type="scientific">Byssothecium circinans</name>
    <dbReference type="NCBI Taxonomy" id="147558"/>
    <lineage>
        <taxon>Eukaryota</taxon>
        <taxon>Fungi</taxon>
        <taxon>Dikarya</taxon>
        <taxon>Ascomycota</taxon>
        <taxon>Pezizomycotina</taxon>
        <taxon>Dothideomycetes</taxon>
        <taxon>Pleosporomycetidae</taxon>
        <taxon>Pleosporales</taxon>
        <taxon>Massarineae</taxon>
        <taxon>Massarinaceae</taxon>
        <taxon>Byssothecium</taxon>
    </lineage>
</organism>
<gene>
    <name evidence="8" type="ORF">CC80DRAFT_475963</name>
</gene>
<keyword evidence="3" id="KW-0677">Repeat</keyword>
<dbReference type="PANTHER" id="PTHR14978">
    <property type="entry name" value="BETA-CATENIN-LIKE PROTEIN 1 NUCLEAR ASSOCIATED PROTEIN"/>
    <property type="match status" value="1"/>
</dbReference>
<evidence type="ECO:0000256" key="5">
    <source>
        <dbReference type="ARBA" id="ARBA00023242"/>
    </source>
</evidence>
<dbReference type="InterPro" id="IPR016024">
    <property type="entry name" value="ARM-type_fold"/>
</dbReference>
<evidence type="ECO:0000313" key="8">
    <source>
        <dbReference type="EMBL" id="KAF1954653.1"/>
    </source>
</evidence>
<evidence type="ECO:0000256" key="6">
    <source>
        <dbReference type="SAM" id="MobiDB-lite"/>
    </source>
</evidence>
<keyword evidence="4" id="KW-0175">Coiled coil</keyword>
<dbReference type="SUPFAM" id="SSF48371">
    <property type="entry name" value="ARM repeat"/>
    <property type="match status" value="1"/>
</dbReference>
<dbReference type="Proteomes" id="UP000800035">
    <property type="component" value="Unassembled WGS sequence"/>
</dbReference>
<evidence type="ECO:0000256" key="3">
    <source>
        <dbReference type="ARBA" id="ARBA00022737"/>
    </source>
</evidence>
<dbReference type="InterPro" id="IPR039678">
    <property type="entry name" value="CTNNBL1"/>
</dbReference>
<dbReference type="PANTHER" id="PTHR14978:SF0">
    <property type="entry name" value="BETA-CATENIN-LIKE PROTEIN 1"/>
    <property type="match status" value="1"/>
</dbReference>
<dbReference type="InterPro" id="IPR011989">
    <property type="entry name" value="ARM-like"/>
</dbReference>
<evidence type="ECO:0000313" key="9">
    <source>
        <dbReference type="Proteomes" id="UP000800035"/>
    </source>
</evidence>
<feature type="compositionally biased region" description="Acidic residues" evidence="6">
    <location>
        <begin position="50"/>
        <end position="60"/>
    </location>
</feature>
<comment type="subcellular location">
    <subcellularLocation>
        <location evidence="1">Nucleus</location>
    </subcellularLocation>
</comment>
<dbReference type="GO" id="GO:0010467">
    <property type="term" value="P:gene expression"/>
    <property type="evidence" value="ECO:0007669"/>
    <property type="project" value="UniProtKB-ARBA"/>
</dbReference>
<dbReference type="Pfam" id="PF08216">
    <property type="entry name" value="CTNNBL"/>
    <property type="match status" value="2"/>
</dbReference>
<evidence type="ECO:0000256" key="4">
    <source>
        <dbReference type="ARBA" id="ARBA00023054"/>
    </source>
</evidence>
<protein>
    <submittedName>
        <fullName evidence="8">DUF1716-domain-containing protein</fullName>
    </submittedName>
</protein>
<dbReference type="SMART" id="SM01156">
    <property type="entry name" value="DUF1716"/>
    <property type="match status" value="1"/>
</dbReference>
<name>A0A6A5TP23_9PLEO</name>
<dbReference type="FunFam" id="1.25.10.10:FF:001136">
    <property type="entry name" value="Beta-catenin-like protein 1"/>
    <property type="match status" value="1"/>
</dbReference>
<dbReference type="EMBL" id="ML976998">
    <property type="protein sequence ID" value="KAF1954653.1"/>
    <property type="molecule type" value="Genomic_DNA"/>
</dbReference>
<feature type="domain" description="Beta-catenin-like protein 1 N-terminal" evidence="7">
    <location>
        <begin position="86"/>
        <end position="196"/>
    </location>
</feature>
<evidence type="ECO:0000256" key="2">
    <source>
        <dbReference type="ARBA" id="ARBA00022553"/>
    </source>
</evidence>
<keyword evidence="9" id="KW-1185">Reference proteome</keyword>
<dbReference type="InterPro" id="IPR013180">
    <property type="entry name" value="CTNNBL1_N"/>
</dbReference>
<dbReference type="GO" id="GO:0005681">
    <property type="term" value="C:spliceosomal complex"/>
    <property type="evidence" value="ECO:0007669"/>
    <property type="project" value="TreeGrafter"/>
</dbReference>
<keyword evidence="2" id="KW-0597">Phosphoprotein</keyword>
<dbReference type="OrthoDB" id="1898821at2759"/>
<dbReference type="AlphaFoldDB" id="A0A6A5TP23"/>
<feature type="region of interest" description="Disordered" evidence="6">
    <location>
        <begin position="400"/>
        <end position="431"/>
    </location>
</feature>
<evidence type="ECO:0000259" key="7">
    <source>
        <dbReference type="SMART" id="SM01156"/>
    </source>
</evidence>